<reference evidence="2 3" key="1">
    <citation type="submission" date="2020-04" db="EMBL/GenBank/DDBJ databases">
        <title>Perkinsus olseni comparative genomics.</title>
        <authorList>
            <person name="Bogema D.R."/>
        </authorList>
    </citation>
    <scope>NUCLEOTIDE SEQUENCE [LARGE SCALE GENOMIC DNA]</scope>
    <source>
        <strain evidence="2 3">ATCC PRA-207</strain>
    </source>
</reference>
<feature type="non-terminal residue" evidence="2">
    <location>
        <position position="370"/>
    </location>
</feature>
<name>A0A7J6RKC3_PEROL</name>
<accession>A0A7J6RKC3</accession>
<evidence type="ECO:0000313" key="2">
    <source>
        <dbReference type="EMBL" id="KAF4720831.1"/>
    </source>
</evidence>
<dbReference type="AlphaFoldDB" id="A0A7J6RKC3"/>
<keyword evidence="3" id="KW-1185">Reference proteome</keyword>
<dbReference type="EMBL" id="JABANO010025082">
    <property type="protein sequence ID" value="KAF4720831.1"/>
    <property type="molecule type" value="Genomic_DNA"/>
</dbReference>
<dbReference type="Proteomes" id="UP000553632">
    <property type="component" value="Unassembled WGS sequence"/>
</dbReference>
<sequence length="370" mass="39377">LNVVLSPFPIGVHASTTTASLYVSVSHADAAEEITFSSDRGETQTVDDAEGHHLHVGVKESMLPISQLSASNLAPGDISFSVSLTELLALVGAFLSEGTLKGKSGPLQLFVAPEIALSVKCRGPSGIDYGSFDVTLVQSTANGEQLDLEPREQPPGRRPPPRVQPPSSGAPEADSLGSSQMAYETPDPLTPVARCRGTERGQSNQPAATESRAAEVDPVKLEEEDNRPSQGNATQRGPEELDNLRQLLYGSDEFEEATQEDAEQESWADLLRAISQEDDGGNDETQQIRGHDVFNFDQITGCSSHMDSLYNLCSAPDAFLERGNPPSINSGIDGLFPETNVPVSTELPLEPTAAAEVVGLASEVKFLNPS</sequence>
<proteinExistence type="predicted"/>
<evidence type="ECO:0000313" key="3">
    <source>
        <dbReference type="Proteomes" id="UP000553632"/>
    </source>
</evidence>
<comment type="caution">
    <text evidence="2">The sequence shown here is derived from an EMBL/GenBank/DDBJ whole genome shotgun (WGS) entry which is preliminary data.</text>
</comment>
<evidence type="ECO:0000256" key="1">
    <source>
        <dbReference type="SAM" id="MobiDB-lite"/>
    </source>
</evidence>
<protein>
    <submittedName>
        <fullName evidence="2">Uncharacterized protein</fullName>
    </submittedName>
</protein>
<feature type="non-terminal residue" evidence="2">
    <location>
        <position position="1"/>
    </location>
</feature>
<gene>
    <name evidence="2" type="ORF">FOZ63_032850</name>
</gene>
<feature type="region of interest" description="Disordered" evidence="1">
    <location>
        <begin position="143"/>
        <end position="241"/>
    </location>
</feature>
<feature type="compositionally biased region" description="Basic and acidic residues" evidence="1">
    <location>
        <begin position="212"/>
        <end position="221"/>
    </location>
</feature>
<organism evidence="2 3">
    <name type="scientific">Perkinsus olseni</name>
    <name type="common">Perkinsus atlanticus</name>
    <dbReference type="NCBI Taxonomy" id="32597"/>
    <lineage>
        <taxon>Eukaryota</taxon>
        <taxon>Sar</taxon>
        <taxon>Alveolata</taxon>
        <taxon>Perkinsozoa</taxon>
        <taxon>Perkinsea</taxon>
        <taxon>Perkinsida</taxon>
        <taxon>Perkinsidae</taxon>
        <taxon>Perkinsus</taxon>
    </lineage>
</organism>